<evidence type="ECO:0000313" key="6">
    <source>
        <dbReference type="Proteomes" id="UP000694866"/>
    </source>
</evidence>
<dbReference type="Pfam" id="PF21362">
    <property type="entry name" value="Sina_RING"/>
    <property type="match status" value="1"/>
</dbReference>
<keyword evidence="6" id="KW-1185">Reference proteome</keyword>
<dbReference type="InterPro" id="IPR013083">
    <property type="entry name" value="Znf_RING/FYVE/PHD"/>
</dbReference>
<dbReference type="InterPro" id="IPR049548">
    <property type="entry name" value="Sina-like_RING"/>
</dbReference>
<evidence type="ECO:0000313" key="7">
    <source>
        <dbReference type="RefSeq" id="XP_011308578.1"/>
    </source>
</evidence>
<keyword evidence="1" id="KW-0479">Metal-binding</keyword>
<dbReference type="RefSeq" id="XP_011308579.1">
    <property type="nucleotide sequence ID" value="XM_011310277.1"/>
</dbReference>
<organism evidence="6 7">
    <name type="scientific">Fopius arisanus</name>
    <dbReference type="NCBI Taxonomy" id="64838"/>
    <lineage>
        <taxon>Eukaryota</taxon>
        <taxon>Metazoa</taxon>
        <taxon>Ecdysozoa</taxon>
        <taxon>Arthropoda</taxon>
        <taxon>Hexapoda</taxon>
        <taxon>Insecta</taxon>
        <taxon>Pterygota</taxon>
        <taxon>Neoptera</taxon>
        <taxon>Endopterygota</taxon>
        <taxon>Hymenoptera</taxon>
        <taxon>Apocrita</taxon>
        <taxon>Ichneumonoidea</taxon>
        <taxon>Braconidae</taxon>
        <taxon>Opiinae</taxon>
        <taxon>Fopius</taxon>
    </lineage>
</organism>
<evidence type="ECO:0000259" key="5">
    <source>
        <dbReference type="Pfam" id="PF21362"/>
    </source>
</evidence>
<dbReference type="GO" id="GO:0008270">
    <property type="term" value="F:zinc ion binding"/>
    <property type="evidence" value="ECO:0007669"/>
    <property type="project" value="UniProtKB-KW"/>
</dbReference>
<reference evidence="7 8" key="1">
    <citation type="submission" date="2025-04" db="UniProtKB">
        <authorList>
            <consortium name="RefSeq"/>
        </authorList>
    </citation>
    <scope>IDENTIFICATION</scope>
    <source>
        <strain evidence="7 8">USDA-PBARC FA_bdor</strain>
        <tissue evidence="7 8">Whole organism</tissue>
    </source>
</reference>
<dbReference type="AlphaFoldDB" id="A0A9R1TGK4"/>
<keyword evidence="3" id="KW-0862">Zinc</keyword>
<dbReference type="GO" id="GO:0005737">
    <property type="term" value="C:cytoplasm"/>
    <property type="evidence" value="ECO:0007669"/>
    <property type="project" value="TreeGrafter"/>
</dbReference>
<dbReference type="SUPFAM" id="SSF49599">
    <property type="entry name" value="TRAF domain-like"/>
    <property type="match status" value="1"/>
</dbReference>
<dbReference type="OrthoDB" id="6677380at2759"/>
<dbReference type="GeneID" id="105269770"/>
<evidence type="ECO:0000313" key="8">
    <source>
        <dbReference type="RefSeq" id="XP_011308579.1"/>
    </source>
</evidence>
<feature type="compositionally biased region" description="Polar residues" evidence="4">
    <location>
        <begin position="262"/>
        <end position="273"/>
    </location>
</feature>
<evidence type="ECO:0000256" key="3">
    <source>
        <dbReference type="ARBA" id="ARBA00022833"/>
    </source>
</evidence>
<feature type="compositionally biased region" description="Polar residues" evidence="4">
    <location>
        <begin position="283"/>
        <end position="296"/>
    </location>
</feature>
<accession>A0A9R1TGK4</accession>
<feature type="domain" description="E3 ubiquitin-protein ligase Sina-like RING finger" evidence="5">
    <location>
        <begin position="21"/>
        <end position="57"/>
    </location>
</feature>
<evidence type="ECO:0000256" key="2">
    <source>
        <dbReference type="ARBA" id="ARBA00022771"/>
    </source>
</evidence>
<accession>A0A9R1U4U5</accession>
<proteinExistence type="predicted"/>
<protein>
    <recommendedName>
        <fullName evidence="5">E3 ubiquitin-protein ligase Sina-like RING finger domain-containing protein</fullName>
    </recommendedName>
</protein>
<evidence type="ECO:0000256" key="1">
    <source>
        <dbReference type="ARBA" id="ARBA00022723"/>
    </source>
</evidence>
<dbReference type="InterPro" id="IPR052088">
    <property type="entry name" value="E3_ubiquitin-ligase_SINA"/>
</dbReference>
<feature type="region of interest" description="Disordered" evidence="4">
    <location>
        <begin position="442"/>
        <end position="462"/>
    </location>
</feature>
<sequence length="462" mass="52195">MNDLQQEVLTICKDLDEYLKCTKCYRILNNEIYLCEAGHLVCSSCAQYSSNETCSICRMKYTKTRNFLAEKLMTNLETIKEKMNDNMKDNDDDVKCISSESNNVFWKTWPCQVEKCKFQGTIQEIREHCKENHSGIYIEHCDSILPHSTDFFLEYAFPRRIERLLNIPGVGLFLLQVATYDNGALRAFLLMYDTGRNAKRYQYKLKVQCNAQNSIVEGQVDSVRIPKPHLSKKGLFVPRAHTLQQELQAALKFTCHVELSRNIQPPEQNPQISQKKKLEKNFSKNQNKSTNGNSQNLEDKSSDSATNKPNRLKNHNGKKTPIEVKSSEPQNPLSKVTNPLQIREGFVKLGGSRSDPLNSNLPSVVNPMSSYGGQAVGYQPPRGGINSGVVPPPQGLFPGANPYYRPPNYGQASAPVEPVAVQYPDLTHLQRTLSQDRLRVAERNGCKGDSKEKKSQDKCVIS</sequence>
<dbReference type="PANTHER" id="PTHR10315">
    <property type="entry name" value="E3 UBIQUITIN PROTEIN LIGASE SIAH"/>
    <property type="match status" value="1"/>
</dbReference>
<dbReference type="SUPFAM" id="SSF57850">
    <property type="entry name" value="RING/U-box"/>
    <property type="match status" value="1"/>
</dbReference>
<feature type="region of interest" description="Disordered" evidence="4">
    <location>
        <begin position="262"/>
        <end position="338"/>
    </location>
</feature>
<feature type="compositionally biased region" description="Polar residues" evidence="4">
    <location>
        <begin position="327"/>
        <end position="338"/>
    </location>
</feature>
<dbReference type="Gene3D" id="3.30.40.10">
    <property type="entry name" value="Zinc/RING finger domain, C3HC4 (zinc finger)"/>
    <property type="match status" value="1"/>
</dbReference>
<dbReference type="GO" id="GO:0061630">
    <property type="term" value="F:ubiquitin protein ligase activity"/>
    <property type="evidence" value="ECO:0007669"/>
    <property type="project" value="TreeGrafter"/>
</dbReference>
<keyword evidence="2" id="KW-0863">Zinc-finger</keyword>
<dbReference type="PANTHER" id="PTHR10315:SF117">
    <property type="entry name" value="RING-TYPE E3 UBIQUITIN TRANSFERASE"/>
    <property type="match status" value="1"/>
</dbReference>
<name>A0A9R1TGK4_9HYME</name>
<dbReference type="RefSeq" id="XP_011308578.1">
    <property type="nucleotide sequence ID" value="XM_011310276.1"/>
</dbReference>
<dbReference type="KEGG" id="fas:105269770"/>
<dbReference type="Proteomes" id="UP000694866">
    <property type="component" value="Unplaced"/>
</dbReference>
<gene>
    <name evidence="7 8" type="primary">LOC105269770</name>
</gene>
<evidence type="ECO:0000256" key="4">
    <source>
        <dbReference type="SAM" id="MobiDB-lite"/>
    </source>
</evidence>